<keyword evidence="7" id="KW-0851">Voltage-gated channel</keyword>
<keyword evidence="6" id="KW-0106">Calcium</keyword>
<dbReference type="InterPro" id="IPR011992">
    <property type="entry name" value="EF-hand-dom_pair"/>
</dbReference>
<dbReference type="InterPro" id="IPR028325">
    <property type="entry name" value="VG_K_chnl"/>
</dbReference>
<evidence type="ECO:0000256" key="1">
    <source>
        <dbReference type="ARBA" id="ARBA00004141"/>
    </source>
</evidence>
<gene>
    <name evidence="16" type="primary">KCNA2</name>
    <name evidence="16" type="ORF">SPIL2461_LOCUS449</name>
</gene>
<dbReference type="Gene3D" id="1.20.120.350">
    <property type="entry name" value="Voltage-gated potassium channels. Chain C"/>
    <property type="match status" value="1"/>
</dbReference>
<dbReference type="AlphaFoldDB" id="A0A812IMJ6"/>
<comment type="caution">
    <text evidence="16">The sequence shown here is derived from an EMBL/GenBank/DDBJ whole genome shotgun (WGS) entry which is preliminary data.</text>
</comment>
<dbReference type="PANTHER" id="PTHR11537">
    <property type="entry name" value="VOLTAGE-GATED POTASSIUM CHANNEL"/>
    <property type="match status" value="1"/>
</dbReference>
<keyword evidence="11 14" id="KW-0472">Membrane</keyword>
<dbReference type="InterPro" id="IPR018247">
    <property type="entry name" value="EF_Hand_1_Ca_BS"/>
</dbReference>
<keyword evidence="17" id="KW-1185">Reference proteome</keyword>
<dbReference type="Proteomes" id="UP000649617">
    <property type="component" value="Unassembled WGS sequence"/>
</dbReference>
<proteinExistence type="predicted"/>
<feature type="transmembrane region" description="Helical" evidence="14">
    <location>
        <begin position="238"/>
        <end position="261"/>
    </location>
</feature>
<name>A0A812IMJ6_SYMPI</name>
<dbReference type="GO" id="GO:0005509">
    <property type="term" value="F:calcium ion binding"/>
    <property type="evidence" value="ECO:0007669"/>
    <property type="project" value="InterPro"/>
</dbReference>
<feature type="domain" description="EF-hand" evidence="15">
    <location>
        <begin position="332"/>
        <end position="352"/>
    </location>
</feature>
<dbReference type="SUPFAM" id="SSF47473">
    <property type="entry name" value="EF-hand"/>
    <property type="match status" value="1"/>
</dbReference>
<evidence type="ECO:0000256" key="12">
    <source>
        <dbReference type="ARBA" id="ARBA00023303"/>
    </source>
</evidence>
<accession>A0A812IMJ6</accession>
<reference evidence="16" key="1">
    <citation type="submission" date="2021-02" db="EMBL/GenBank/DDBJ databases">
        <authorList>
            <person name="Dougan E. K."/>
            <person name="Rhodes N."/>
            <person name="Thang M."/>
            <person name="Chan C."/>
        </authorList>
    </citation>
    <scope>NUCLEOTIDE SEQUENCE</scope>
</reference>
<evidence type="ECO:0000256" key="11">
    <source>
        <dbReference type="ARBA" id="ARBA00023136"/>
    </source>
</evidence>
<dbReference type="PANTHER" id="PTHR11537:SF254">
    <property type="entry name" value="POTASSIUM VOLTAGE-GATED CHANNEL PROTEIN SHAB"/>
    <property type="match status" value="1"/>
</dbReference>
<dbReference type="PROSITE" id="PS50222">
    <property type="entry name" value="EF_HAND_2"/>
    <property type="match status" value="2"/>
</dbReference>
<keyword evidence="10" id="KW-0406">Ion transport</keyword>
<dbReference type="OrthoDB" id="433309at2759"/>
<dbReference type="InterPro" id="IPR002048">
    <property type="entry name" value="EF_hand_dom"/>
</dbReference>
<keyword evidence="9 14" id="KW-1133">Transmembrane helix</keyword>
<feature type="transmembrane region" description="Helical" evidence="14">
    <location>
        <begin position="178"/>
        <end position="207"/>
    </location>
</feature>
<evidence type="ECO:0000256" key="10">
    <source>
        <dbReference type="ARBA" id="ARBA00023065"/>
    </source>
</evidence>
<evidence type="ECO:0000256" key="9">
    <source>
        <dbReference type="ARBA" id="ARBA00022989"/>
    </source>
</evidence>
<protein>
    <submittedName>
        <fullName evidence="16">KCNA2 protein</fullName>
    </submittedName>
</protein>
<evidence type="ECO:0000256" key="7">
    <source>
        <dbReference type="ARBA" id="ARBA00022882"/>
    </source>
</evidence>
<keyword evidence="3" id="KW-0633">Potassium transport</keyword>
<dbReference type="EMBL" id="CAJNIZ010000336">
    <property type="protein sequence ID" value="CAE7159401.1"/>
    <property type="molecule type" value="Genomic_DNA"/>
</dbReference>
<dbReference type="PROSITE" id="PS00018">
    <property type="entry name" value="EF_HAND_1"/>
    <property type="match status" value="1"/>
</dbReference>
<feature type="transmembrane region" description="Helical" evidence="14">
    <location>
        <begin position="53"/>
        <end position="72"/>
    </location>
</feature>
<organism evidence="16 17">
    <name type="scientific">Symbiodinium pilosum</name>
    <name type="common">Dinoflagellate</name>
    <dbReference type="NCBI Taxonomy" id="2952"/>
    <lineage>
        <taxon>Eukaryota</taxon>
        <taxon>Sar</taxon>
        <taxon>Alveolata</taxon>
        <taxon>Dinophyceae</taxon>
        <taxon>Suessiales</taxon>
        <taxon>Symbiodiniaceae</taxon>
        <taxon>Symbiodinium</taxon>
    </lineage>
</organism>
<dbReference type="GO" id="GO:0008076">
    <property type="term" value="C:voltage-gated potassium channel complex"/>
    <property type="evidence" value="ECO:0007669"/>
    <property type="project" value="InterPro"/>
</dbReference>
<dbReference type="GO" id="GO:0005249">
    <property type="term" value="F:voltage-gated potassium channel activity"/>
    <property type="evidence" value="ECO:0007669"/>
    <property type="project" value="InterPro"/>
</dbReference>
<evidence type="ECO:0000259" key="15">
    <source>
        <dbReference type="PROSITE" id="PS50222"/>
    </source>
</evidence>
<dbReference type="Pfam" id="PF00520">
    <property type="entry name" value="Ion_trans"/>
    <property type="match status" value="1"/>
</dbReference>
<feature type="region of interest" description="Disordered" evidence="13">
    <location>
        <begin position="1"/>
        <end position="25"/>
    </location>
</feature>
<dbReference type="InterPro" id="IPR027359">
    <property type="entry name" value="Volt_channel_dom_sf"/>
</dbReference>
<evidence type="ECO:0000256" key="2">
    <source>
        <dbReference type="ARBA" id="ARBA00022448"/>
    </source>
</evidence>
<dbReference type="SUPFAM" id="SSF81324">
    <property type="entry name" value="Voltage-gated potassium channels"/>
    <property type="match status" value="1"/>
</dbReference>
<dbReference type="InterPro" id="IPR005821">
    <property type="entry name" value="Ion_trans_dom"/>
</dbReference>
<evidence type="ECO:0000256" key="13">
    <source>
        <dbReference type="SAM" id="MobiDB-lite"/>
    </source>
</evidence>
<dbReference type="GO" id="GO:0001508">
    <property type="term" value="P:action potential"/>
    <property type="evidence" value="ECO:0007669"/>
    <property type="project" value="TreeGrafter"/>
</dbReference>
<keyword evidence="5" id="KW-0631">Potassium channel</keyword>
<evidence type="ECO:0000256" key="5">
    <source>
        <dbReference type="ARBA" id="ARBA00022826"/>
    </source>
</evidence>
<feature type="domain" description="EF-hand" evidence="15">
    <location>
        <begin position="296"/>
        <end position="331"/>
    </location>
</feature>
<evidence type="ECO:0000256" key="8">
    <source>
        <dbReference type="ARBA" id="ARBA00022958"/>
    </source>
</evidence>
<comment type="subcellular location">
    <subcellularLocation>
        <location evidence="1">Membrane</location>
        <topology evidence="1">Multi-pass membrane protein</topology>
    </subcellularLocation>
</comment>
<keyword evidence="12" id="KW-0407">Ion channel</keyword>
<feature type="transmembrane region" description="Helical" evidence="14">
    <location>
        <begin position="110"/>
        <end position="129"/>
    </location>
</feature>
<feature type="transmembrane region" description="Helical" evidence="14">
    <location>
        <begin position="84"/>
        <end position="103"/>
    </location>
</feature>
<sequence length="352" mass="39647">MKQSSRRVSTSTNEGQKVAPSVRQRKRTKLQKQVWMFLEDPDLMPGARIYENVLSCVILASVWLPVIPRHFLGFHETASFGLDLALFSVDCLFCLEVMLRFYGCPNRLRFFTSFYNALDILSFILPMAMKLRVQSFSLAAEDNLDVSGIELLLIVLVPVVRLLKLLRRFENSHLIQQAFAEALGALPSLLYCMMLLVFFFSSVIYVLESESTGGSIESMPRAIWFTMVTLSTVGYGDIVPATSAGNIVVCVLIVVSAIYMAMPIGIVGKAFGSVWDDRHRLLLMQRLRTRFATVGYDPQDIPGLFCNYDENGDGELSMDEFRRMLQQLEVEAKDERAHDVFQAFDNDGSGVS</sequence>
<evidence type="ECO:0000313" key="16">
    <source>
        <dbReference type="EMBL" id="CAE7159401.1"/>
    </source>
</evidence>
<dbReference type="Gene3D" id="1.10.287.70">
    <property type="match status" value="1"/>
</dbReference>
<evidence type="ECO:0000256" key="4">
    <source>
        <dbReference type="ARBA" id="ARBA00022692"/>
    </source>
</evidence>
<evidence type="ECO:0000256" key="3">
    <source>
        <dbReference type="ARBA" id="ARBA00022538"/>
    </source>
</evidence>
<dbReference type="Gene3D" id="1.10.238.10">
    <property type="entry name" value="EF-hand"/>
    <property type="match status" value="1"/>
</dbReference>
<evidence type="ECO:0000256" key="14">
    <source>
        <dbReference type="SAM" id="Phobius"/>
    </source>
</evidence>
<keyword evidence="8" id="KW-0630">Potassium</keyword>
<dbReference type="Pfam" id="PF13202">
    <property type="entry name" value="EF-hand_5"/>
    <property type="match status" value="1"/>
</dbReference>
<keyword evidence="2" id="KW-0813">Transport</keyword>
<dbReference type="PRINTS" id="PR00169">
    <property type="entry name" value="KCHANNEL"/>
</dbReference>
<feature type="transmembrane region" description="Helical" evidence="14">
    <location>
        <begin position="149"/>
        <end position="166"/>
    </location>
</feature>
<feature type="compositionally biased region" description="Polar residues" evidence="13">
    <location>
        <begin position="1"/>
        <end position="15"/>
    </location>
</feature>
<evidence type="ECO:0000256" key="6">
    <source>
        <dbReference type="ARBA" id="ARBA00022837"/>
    </source>
</evidence>
<evidence type="ECO:0000313" key="17">
    <source>
        <dbReference type="Proteomes" id="UP000649617"/>
    </source>
</evidence>
<keyword evidence="4 14" id="KW-0812">Transmembrane</keyword>
<dbReference type="CDD" id="cd00051">
    <property type="entry name" value="EFh"/>
    <property type="match status" value="1"/>
</dbReference>